<sequence length="123" mass="13596">MRRCFPLLSDLLLLDCRYRACALKWHPDRHQEPDSGPSQNLHRSPHKETLNGHSLVSLSSNRDGSSPISGIAPSISKTLDRSSSSMEDTETLDDNHDSYQSLVHFGPQPLSVDGSSEAMRPQG</sequence>
<evidence type="ECO:0000313" key="1">
    <source>
        <dbReference type="EMBL" id="KAJ0027363.1"/>
    </source>
</evidence>
<reference evidence="2" key="1">
    <citation type="journal article" date="2023" name="G3 (Bethesda)">
        <title>Genome assembly and association tests identify interacting loci associated with vigor, precocity, and sex in interspecific pistachio rootstocks.</title>
        <authorList>
            <person name="Palmer W."/>
            <person name="Jacygrad E."/>
            <person name="Sagayaradj S."/>
            <person name="Cavanaugh K."/>
            <person name="Han R."/>
            <person name="Bertier L."/>
            <person name="Beede B."/>
            <person name="Kafkas S."/>
            <person name="Golino D."/>
            <person name="Preece J."/>
            <person name="Michelmore R."/>
        </authorList>
    </citation>
    <scope>NUCLEOTIDE SEQUENCE [LARGE SCALE GENOMIC DNA]</scope>
</reference>
<dbReference type="EMBL" id="CM047744">
    <property type="protein sequence ID" value="KAJ0027363.1"/>
    <property type="molecule type" value="Genomic_DNA"/>
</dbReference>
<proteinExistence type="predicted"/>
<keyword evidence="2" id="KW-1185">Reference proteome</keyword>
<gene>
    <name evidence="1" type="ORF">Pint_35868</name>
</gene>
<evidence type="ECO:0000313" key="2">
    <source>
        <dbReference type="Proteomes" id="UP001163603"/>
    </source>
</evidence>
<protein>
    <submittedName>
        <fullName evidence="1">Uncharacterized protein</fullName>
    </submittedName>
</protein>
<organism evidence="1 2">
    <name type="scientific">Pistacia integerrima</name>
    <dbReference type="NCBI Taxonomy" id="434235"/>
    <lineage>
        <taxon>Eukaryota</taxon>
        <taxon>Viridiplantae</taxon>
        <taxon>Streptophyta</taxon>
        <taxon>Embryophyta</taxon>
        <taxon>Tracheophyta</taxon>
        <taxon>Spermatophyta</taxon>
        <taxon>Magnoliopsida</taxon>
        <taxon>eudicotyledons</taxon>
        <taxon>Gunneridae</taxon>
        <taxon>Pentapetalae</taxon>
        <taxon>rosids</taxon>
        <taxon>malvids</taxon>
        <taxon>Sapindales</taxon>
        <taxon>Anacardiaceae</taxon>
        <taxon>Pistacia</taxon>
    </lineage>
</organism>
<dbReference type="Proteomes" id="UP001163603">
    <property type="component" value="Chromosome 9"/>
</dbReference>
<accession>A0ACC0Y1H1</accession>
<comment type="caution">
    <text evidence="1">The sequence shown here is derived from an EMBL/GenBank/DDBJ whole genome shotgun (WGS) entry which is preliminary data.</text>
</comment>
<name>A0ACC0Y1H1_9ROSI</name>